<dbReference type="FunFam" id="3.30.54.20:FF:000002">
    <property type="entry name" value="Threonine--tRNA ligase"/>
    <property type="match status" value="1"/>
</dbReference>
<protein>
    <recommendedName>
        <fullName evidence="2">threonine--tRNA ligase</fullName>
        <ecNumber evidence="2">6.1.1.3</ecNumber>
    </recommendedName>
    <alternativeName>
        <fullName evidence="10">Threonyl-tRNA synthetase</fullName>
    </alternativeName>
</protein>
<keyword evidence="4" id="KW-0479">Metal-binding</keyword>
<evidence type="ECO:0000313" key="13">
    <source>
        <dbReference type="EMBL" id="MBI4596047.1"/>
    </source>
</evidence>
<keyword evidence="9" id="KW-0030">Aminoacyl-tRNA synthetase</keyword>
<dbReference type="GO" id="GO:0004829">
    <property type="term" value="F:threonine-tRNA ligase activity"/>
    <property type="evidence" value="ECO:0007669"/>
    <property type="project" value="UniProtKB-EC"/>
</dbReference>
<dbReference type="InterPro" id="IPR012675">
    <property type="entry name" value="Beta-grasp_dom_sf"/>
</dbReference>
<dbReference type="InterPro" id="IPR012676">
    <property type="entry name" value="TGS-like"/>
</dbReference>
<evidence type="ECO:0000256" key="6">
    <source>
        <dbReference type="ARBA" id="ARBA00022833"/>
    </source>
</evidence>
<dbReference type="GO" id="GO:0006435">
    <property type="term" value="P:threonyl-tRNA aminoacylation"/>
    <property type="evidence" value="ECO:0007669"/>
    <property type="project" value="TreeGrafter"/>
</dbReference>
<dbReference type="Proteomes" id="UP000772181">
    <property type="component" value="Unassembled WGS sequence"/>
</dbReference>
<evidence type="ECO:0000256" key="8">
    <source>
        <dbReference type="ARBA" id="ARBA00022917"/>
    </source>
</evidence>
<evidence type="ECO:0000256" key="9">
    <source>
        <dbReference type="ARBA" id="ARBA00023146"/>
    </source>
</evidence>
<dbReference type="GO" id="GO:0005524">
    <property type="term" value="F:ATP binding"/>
    <property type="evidence" value="ECO:0007669"/>
    <property type="project" value="UniProtKB-KW"/>
</dbReference>
<evidence type="ECO:0000256" key="11">
    <source>
        <dbReference type="ARBA" id="ARBA00049515"/>
    </source>
</evidence>
<evidence type="ECO:0000256" key="2">
    <source>
        <dbReference type="ARBA" id="ARBA00013163"/>
    </source>
</evidence>
<dbReference type="PANTHER" id="PTHR11451:SF44">
    <property type="entry name" value="THREONINE--TRNA LIGASE, CHLOROPLASTIC_MITOCHONDRIAL 2"/>
    <property type="match status" value="1"/>
</dbReference>
<dbReference type="SMART" id="SM00863">
    <property type="entry name" value="tRNA_SAD"/>
    <property type="match status" value="1"/>
</dbReference>
<feature type="non-terminal residue" evidence="13">
    <location>
        <position position="220"/>
    </location>
</feature>
<evidence type="ECO:0000256" key="7">
    <source>
        <dbReference type="ARBA" id="ARBA00022840"/>
    </source>
</evidence>
<evidence type="ECO:0000256" key="3">
    <source>
        <dbReference type="ARBA" id="ARBA00022598"/>
    </source>
</evidence>
<evidence type="ECO:0000259" key="12">
    <source>
        <dbReference type="PROSITE" id="PS51880"/>
    </source>
</evidence>
<dbReference type="Gene3D" id="3.10.20.30">
    <property type="match status" value="1"/>
</dbReference>
<dbReference type="Gene3D" id="3.30.980.10">
    <property type="entry name" value="Threonyl-trna Synthetase, Chain A, domain 2"/>
    <property type="match status" value="1"/>
</dbReference>
<feature type="domain" description="TGS" evidence="12">
    <location>
        <begin position="1"/>
        <end position="63"/>
    </location>
</feature>
<comment type="caution">
    <text evidence="13">The sequence shown here is derived from an EMBL/GenBank/DDBJ whole genome shotgun (WGS) entry which is preliminary data.</text>
</comment>
<dbReference type="PANTHER" id="PTHR11451">
    <property type="entry name" value="THREONINE-TRNA LIGASE"/>
    <property type="match status" value="1"/>
</dbReference>
<evidence type="ECO:0000256" key="5">
    <source>
        <dbReference type="ARBA" id="ARBA00022741"/>
    </source>
</evidence>
<gene>
    <name evidence="13" type="ORF">HY730_06680</name>
</gene>
<dbReference type="FunFam" id="3.30.980.10:FF:000005">
    <property type="entry name" value="Threonyl-tRNA synthetase, mitochondrial"/>
    <property type="match status" value="1"/>
</dbReference>
<sequence length="220" mass="25222">MEYIDLSLWDGRKQSFPKGTASLQVISAMKPHNWEEVLAVKVNGKTVDLTHPLMESAQLEPVMFLSEEGQEIYRHTTSHIMAQAVKSLFPGVKITIGPSIEDGFYYDFDYDKTFTPEDLTVIEHKMAEIIALQLPLVRTERTSEEAIKLFEEKGESYKVELIREINEEKVTLYQQGDFIDLCRGPHLPSTGYVKAFKLLNIAGAYWRGDERNVMLQRIYG</sequence>
<dbReference type="SUPFAM" id="SSF81271">
    <property type="entry name" value="TGS-like"/>
    <property type="match status" value="1"/>
</dbReference>
<dbReference type="InterPro" id="IPR004095">
    <property type="entry name" value="TGS"/>
</dbReference>
<dbReference type="GO" id="GO:0046872">
    <property type="term" value="F:metal ion binding"/>
    <property type="evidence" value="ECO:0007669"/>
    <property type="project" value="UniProtKB-KW"/>
</dbReference>
<evidence type="ECO:0000256" key="4">
    <source>
        <dbReference type="ARBA" id="ARBA00022723"/>
    </source>
</evidence>
<reference evidence="13" key="1">
    <citation type="submission" date="2020-07" db="EMBL/GenBank/DDBJ databases">
        <title>Huge and variable diversity of episymbiotic CPR bacteria and DPANN archaea in groundwater ecosystems.</title>
        <authorList>
            <person name="He C.Y."/>
            <person name="Keren R."/>
            <person name="Whittaker M."/>
            <person name="Farag I.F."/>
            <person name="Doudna J."/>
            <person name="Cate J.H.D."/>
            <person name="Banfield J.F."/>
        </authorList>
    </citation>
    <scope>NUCLEOTIDE SEQUENCE</scope>
    <source>
        <strain evidence="13">NC_groundwater_1482_Ag_S-0.65um_47_24</strain>
    </source>
</reference>
<dbReference type="InterPro" id="IPR018163">
    <property type="entry name" value="Thr/Ala-tRNA-synth_IIc_edit"/>
</dbReference>
<keyword evidence="5" id="KW-0547">Nucleotide-binding</keyword>
<dbReference type="CDD" id="cd01667">
    <property type="entry name" value="TGS_ThrRS"/>
    <property type="match status" value="1"/>
</dbReference>
<keyword evidence="6" id="KW-0862">Zinc</keyword>
<dbReference type="Gene3D" id="3.30.54.20">
    <property type="match status" value="1"/>
</dbReference>
<accession>A0A933GLF0</accession>
<evidence type="ECO:0000256" key="1">
    <source>
        <dbReference type="ARBA" id="ARBA00008226"/>
    </source>
</evidence>
<dbReference type="Pfam" id="PF07973">
    <property type="entry name" value="tRNA_SAD"/>
    <property type="match status" value="1"/>
</dbReference>
<keyword evidence="7" id="KW-0067">ATP-binding</keyword>
<dbReference type="PROSITE" id="PS51880">
    <property type="entry name" value="TGS"/>
    <property type="match status" value="1"/>
</dbReference>
<keyword evidence="8" id="KW-0648">Protein biosynthesis</keyword>
<dbReference type="InterPro" id="IPR012947">
    <property type="entry name" value="tRNA_SAD"/>
</dbReference>
<comment type="similarity">
    <text evidence="1">Belongs to the class-II aminoacyl-tRNA synthetase family.</text>
</comment>
<proteinExistence type="inferred from homology"/>
<dbReference type="AlphaFoldDB" id="A0A933GLF0"/>
<comment type="catalytic activity">
    <reaction evidence="11">
        <text>tRNA(Thr) + L-threonine + ATP = L-threonyl-tRNA(Thr) + AMP + diphosphate + H(+)</text>
        <dbReference type="Rhea" id="RHEA:24624"/>
        <dbReference type="Rhea" id="RHEA-COMP:9670"/>
        <dbReference type="Rhea" id="RHEA-COMP:9704"/>
        <dbReference type="ChEBI" id="CHEBI:15378"/>
        <dbReference type="ChEBI" id="CHEBI:30616"/>
        <dbReference type="ChEBI" id="CHEBI:33019"/>
        <dbReference type="ChEBI" id="CHEBI:57926"/>
        <dbReference type="ChEBI" id="CHEBI:78442"/>
        <dbReference type="ChEBI" id="CHEBI:78534"/>
        <dbReference type="ChEBI" id="CHEBI:456215"/>
        <dbReference type="EC" id="6.1.1.3"/>
    </reaction>
</comment>
<name>A0A933GLF0_UNCTE</name>
<dbReference type="SUPFAM" id="SSF55186">
    <property type="entry name" value="ThrRS/AlaRS common domain"/>
    <property type="match status" value="1"/>
</dbReference>
<evidence type="ECO:0000313" key="14">
    <source>
        <dbReference type="Proteomes" id="UP000772181"/>
    </source>
</evidence>
<evidence type="ECO:0000256" key="10">
    <source>
        <dbReference type="ARBA" id="ARBA00031900"/>
    </source>
</evidence>
<dbReference type="EC" id="6.1.1.3" evidence="2"/>
<keyword evidence="3 13" id="KW-0436">Ligase</keyword>
<dbReference type="EMBL" id="JACQWF010000297">
    <property type="protein sequence ID" value="MBI4596047.1"/>
    <property type="molecule type" value="Genomic_DNA"/>
</dbReference>
<organism evidence="13 14">
    <name type="scientific">Tectimicrobiota bacterium</name>
    <dbReference type="NCBI Taxonomy" id="2528274"/>
    <lineage>
        <taxon>Bacteria</taxon>
        <taxon>Pseudomonadati</taxon>
        <taxon>Nitrospinota/Tectimicrobiota group</taxon>
        <taxon>Candidatus Tectimicrobiota</taxon>
    </lineage>
</organism>